<keyword evidence="2" id="KW-0813">Transport</keyword>
<evidence type="ECO:0000313" key="11">
    <source>
        <dbReference type="Proteomes" id="UP001165378"/>
    </source>
</evidence>
<gene>
    <name evidence="10" type="ORF">LZ495_31925</name>
</gene>
<dbReference type="PANTHER" id="PTHR11795:SF445">
    <property type="entry name" value="AMINO ACID ABC TRANSPORTER PERMEASE PROTEIN"/>
    <property type="match status" value="1"/>
</dbReference>
<sequence length="290" mass="29944">MATFIALFAGALAYAAVLTLAAVGFLLLYKATGVVNFAHGDLLTLGGFLAWWAIDDLGWPVVPGSLLAIALLAVVGVVLERVAYAPLRKRPQMTVIVATLAAALVIRALIGIWQGSEPRRLPGPLGDGAWHVAGAAIAWQRVLIVGVTVLVVGALVWAFKYTSFGRQVRALAADPDAAQLCGVRVRRVSMGAWALSGALAALAGILVAPLTVLDLNFGFAIMLGGMAAAVAGGFGNLGGAVLGCLGVGLVQQLLGGYVLRDYAGALPYLALFLVIAVRPQGLFKTHASRL</sequence>
<evidence type="ECO:0000256" key="3">
    <source>
        <dbReference type="ARBA" id="ARBA00022475"/>
    </source>
</evidence>
<accession>A0AA41Q5V5</accession>
<dbReference type="RefSeq" id="WP_235056448.1">
    <property type="nucleotide sequence ID" value="NZ_JAKFHA010000026.1"/>
</dbReference>
<feature type="transmembrane region" description="Helical" evidence="9">
    <location>
        <begin position="6"/>
        <end position="29"/>
    </location>
</feature>
<feature type="transmembrane region" description="Helical" evidence="9">
    <location>
        <begin position="262"/>
        <end position="281"/>
    </location>
</feature>
<keyword evidence="6 9" id="KW-1133">Transmembrane helix</keyword>
<feature type="transmembrane region" description="Helical" evidence="9">
    <location>
        <begin position="66"/>
        <end position="83"/>
    </location>
</feature>
<organism evidence="10 11">
    <name type="scientific">Yinghuangia soli</name>
    <dbReference type="NCBI Taxonomy" id="2908204"/>
    <lineage>
        <taxon>Bacteria</taxon>
        <taxon>Bacillati</taxon>
        <taxon>Actinomycetota</taxon>
        <taxon>Actinomycetes</taxon>
        <taxon>Kitasatosporales</taxon>
        <taxon>Streptomycetaceae</taxon>
        <taxon>Yinghuangia</taxon>
    </lineage>
</organism>
<feature type="transmembrane region" description="Helical" evidence="9">
    <location>
        <begin position="36"/>
        <end position="54"/>
    </location>
</feature>
<comment type="similarity">
    <text evidence="8">Belongs to the binding-protein-dependent transport system permease family. LivHM subfamily.</text>
</comment>
<feature type="transmembrane region" description="Helical" evidence="9">
    <location>
        <begin position="136"/>
        <end position="159"/>
    </location>
</feature>
<keyword evidence="5" id="KW-0029">Amino-acid transport</keyword>
<dbReference type="GO" id="GO:0022857">
    <property type="term" value="F:transmembrane transporter activity"/>
    <property type="evidence" value="ECO:0007669"/>
    <property type="project" value="InterPro"/>
</dbReference>
<dbReference type="GO" id="GO:0006865">
    <property type="term" value="P:amino acid transport"/>
    <property type="evidence" value="ECO:0007669"/>
    <property type="project" value="UniProtKB-KW"/>
</dbReference>
<evidence type="ECO:0000313" key="10">
    <source>
        <dbReference type="EMBL" id="MCF2531802.1"/>
    </source>
</evidence>
<dbReference type="EMBL" id="JAKFHA010000026">
    <property type="protein sequence ID" value="MCF2531802.1"/>
    <property type="molecule type" value="Genomic_DNA"/>
</dbReference>
<dbReference type="InterPro" id="IPR052157">
    <property type="entry name" value="BCAA_transport_permease"/>
</dbReference>
<feature type="transmembrane region" description="Helical" evidence="9">
    <location>
        <begin position="95"/>
        <end position="116"/>
    </location>
</feature>
<feature type="transmembrane region" description="Helical" evidence="9">
    <location>
        <begin position="192"/>
        <end position="213"/>
    </location>
</feature>
<proteinExistence type="inferred from homology"/>
<comment type="subcellular location">
    <subcellularLocation>
        <location evidence="1">Cell membrane</location>
        <topology evidence="1">Multi-pass membrane protein</topology>
    </subcellularLocation>
</comment>
<evidence type="ECO:0000256" key="4">
    <source>
        <dbReference type="ARBA" id="ARBA00022692"/>
    </source>
</evidence>
<dbReference type="Proteomes" id="UP001165378">
    <property type="component" value="Unassembled WGS sequence"/>
</dbReference>
<dbReference type="InterPro" id="IPR001851">
    <property type="entry name" value="ABC_transp_permease"/>
</dbReference>
<keyword evidence="7 9" id="KW-0472">Membrane</keyword>
<keyword evidence="11" id="KW-1185">Reference proteome</keyword>
<evidence type="ECO:0000256" key="7">
    <source>
        <dbReference type="ARBA" id="ARBA00023136"/>
    </source>
</evidence>
<dbReference type="AlphaFoldDB" id="A0AA41Q5V5"/>
<evidence type="ECO:0000256" key="9">
    <source>
        <dbReference type="SAM" id="Phobius"/>
    </source>
</evidence>
<evidence type="ECO:0000256" key="1">
    <source>
        <dbReference type="ARBA" id="ARBA00004651"/>
    </source>
</evidence>
<dbReference type="PANTHER" id="PTHR11795">
    <property type="entry name" value="BRANCHED-CHAIN AMINO ACID TRANSPORT SYSTEM PERMEASE PROTEIN LIVH"/>
    <property type="match status" value="1"/>
</dbReference>
<feature type="transmembrane region" description="Helical" evidence="9">
    <location>
        <begin position="219"/>
        <end position="250"/>
    </location>
</feature>
<keyword evidence="4 9" id="KW-0812">Transmembrane</keyword>
<dbReference type="Pfam" id="PF02653">
    <property type="entry name" value="BPD_transp_2"/>
    <property type="match status" value="1"/>
</dbReference>
<evidence type="ECO:0000256" key="2">
    <source>
        <dbReference type="ARBA" id="ARBA00022448"/>
    </source>
</evidence>
<name>A0AA41Q5V5_9ACTN</name>
<comment type="caution">
    <text evidence="10">The sequence shown here is derived from an EMBL/GenBank/DDBJ whole genome shotgun (WGS) entry which is preliminary data.</text>
</comment>
<evidence type="ECO:0000256" key="6">
    <source>
        <dbReference type="ARBA" id="ARBA00022989"/>
    </source>
</evidence>
<dbReference type="GO" id="GO:0005886">
    <property type="term" value="C:plasma membrane"/>
    <property type="evidence" value="ECO:0007669"/>
    <property type="project" value="UniProtKB-SubCell"/>
</dbReference>
<dbReference type="CDD" id="cd06582">
    <property type="entry name" value="TM_PBP1_LivH_like"/>
    <property type="match status" value="1"/>
</dbReference>
<evidence type="ECO:0000256" key="8">
    <source>
        <dbReference type="ARBA" id="ARBA00037998"/>
    </source>
</evidence>
<keyword evidence="3" id="KW-1003">Cell membrane</keyword>
<protein>
    <submittedName>
        <fullName evidence="10">Branched-chain amino acid ABC transporter permease</fullName>
    </submittedName>
</protein>
<evidence type="ECO:0000256" key="5">
    <source>
        <dbReference type="ARBA" id="ARBA00022970"/>
    </source>
</evidence>
<reference evidence="10" key="1">
    <citation type="submission" date="2022-01" db="EMBL/GenBank/DDBJ databases">
        <title>Genome-Based Taxonomic Classification of the Phylum Actinobacteria.</title>
        <authorList>
            <person name="Gao Y."/>
        </authorList>
    </citation>
    <scope>NUCLEOTIDE SEQUENCE</scope>
    <source>
        <strain evidence="10">KLBMP 8922</strain>
    </source>
</reference>